<dbReference type="STRING" id="6313.A0A0K0DCK0"/>
<accession>A0A0K0DCK0</accession>
<evidence type="ECO:0000313" key="2">
    <source>
        <dbReference type="WBParaSite" id="ACAC_0000830701-mRNA-1"/>
    </source>
</evidence>
<reference evidence="1" key="1">
    <citation type="submission" date="2012-09" db="EMBL/GenBank/DDBJ databases">
        <authorList>
            <person name="Martin A.A."/>
        </authorList>
    </citation>
    <scope>NUCLEOTIDE SEQUENCE</scope>
</reference>
<sequence>MCVGFVGGRFSQNEHHVIPIHGLDNITDSMKRIVEAVTKFVQDSGLPAFDEATRCGVWKMLTVREFGADMMLILTVNPLENLEEEKKLKQGFCTR</sequence>
<reference evidence="2" key="2">
    <citation type="submission" date="2017-02" db="UniProtKB">
        <authorList>
            <consortium name="WormBaseParasite"/>
        </authorList>
    </citation>
    <scope>IDENTIFICATION</scope>
</reference>
<evidence type="ECO:0000313" key="1">
    <source>
        <dbReference type="Proteomes" id="UP000035642"/>
    </source>
</evidence>
<proteinExistence type="predicted"/>
<dbReference type="AlphaFoldDB" id="A0A0K0DCK0"/>
<dbReference type="Gene3D" id="2.40.50.1070">
    <property type="match status" value="1"/>
</dbReference>
<protein>
    <submittedName>
        <fullName evidence="2">Kinesin motor domain-containing protein</fullName>
    </submittedName>
</protein>
<dbReference type="GO" id="GO:0003723">
    <property type="term" value="F:RNA binding"/>
    <property type="evidence" value="ECO:0007669"/>
    <property type="project" value="TreeGrafter"/>
</dbReference>
<dbReference type="Proteomes" id="UP000035642">
    <property type="component" value="Unassembled WGS sequence"/>
</dbReference>
<dbReference type="PANTHER" id="PTHR45904:SF2">
    <property type="entry name" value="TRNA (URACIL-5-)-METHYLTRANSFERASE HOMOLOG A"/>
    <property type="match status" value="1"/>
</dbReference>
<dbReference type="InterPro" id="IPR045850">
    <property type="entry name" value="TRM2_met"/>
</dbReference>
<dbReference type="WBParaSite" id="ACAC_0000830701-mRNA-1">
    <property type="protein sequence ID" value="ACAC_0000830701-mRNA-1"/>
    <property type="gene ID" value="ACAC_0000830701"/>
</dbReference>
<keyword evidence="1" id="KW-1185">Reference proteome</keyword>
<name>A0A0K0DCK0_ANGCA</name>
<organism evidence="1 2">
    <name type="scientific">Angiostrongylus cantonensis</name>
    <name type="common">Rat lungworm</name>
    <dbReference type="NCBI Taxonomy" id="6313"/>
    <lineage>
        <taxon>Eukaryota</taxon>
        <taxon>Metazoa</taxon>
        <taxon>Ecdysozoa</taxon>
        <taxon>Nematoda</taxon>
        <taxon>Chromadorea</taxon>
        <taxon>Rhabditida</taxon>
        <taxon>Rhabditina</taxon>
        <taxon>Rhabditomorpha</taxon>
        <taxon>Strongyloidea</taxon>
        <taxon>Metastrongylidae</taxon>
        <taxon>Angiostrongylus</taxon>
    </lineage>
</organism>
<dbReference type="PANTHER" id="PTHR45904">
    <property type="entry name" value="TRNA (URACIL-5-)-METHYLTRANSFERASE"/>
    <property type="match status" value="1"/>
</dbReference>